<evidence type="ECO:0000313" key="2">
    <source>
        <dbReference type="EMBL" id="KPU42831.1"/>
    </source>
</evidence>
<feature type="region of interest" description="Disordered" evidence="1">
    <location>
        <begin position="38"/>
        <end position="61"/>
    </location>
</feature>
<protein>
    <submittedName>
        <fullName evidence="2">Uncharacterized protein</fullName>
    </submittedName>
</protein>
<reference evidence="2 3" key="1">
    <citation type="submission" date="2015-09" db="EMBL/GenBank/DDBJ databases">
        <title>Genome sequence of Oxobacter pfennigii DSM 3222.</title>
        <authorList>
            <person name="Poehlein A."/>
            <person name="Bengelsdorf F.R."/>
            <person name="Schiel-Bengelsdorf B."/>
            <person name="Duerre P."/>
            <person name="Daniel R."/>
        </authorList>
    </citation>
    <scope>NUCLEOTIDE SEQUENCE [LARGE SCALE GENOMIC DNA]</scope>
    <source>
        <strain evidence="2 3">DSM 3222</strain>
    </source>
</reference>
<dbReference type="EMBL" id="LKET01000051">
    <property type="protein sequence ID" value="KPU42831.1"/>
    <property type="molecule type" value="Genomic_DNA"/>
</dbReference>
<comment type="caution">
    <text evidence="2">The sequence shown here is derived from an EMBL/GenBank/DDBJ whole genome shotgun (WGS) entry which is preliminary data.</text>
</comment>
<organism evidence="2 3">
    <name type="scientific">Oxobacter pfennigii</name>
    <dbReference type="NCBI Taxonomy" id="36849"/>
    <lineage>
        <taxon>Bacteria</taxon>
        <taxon>Bacillati</taxon>
        <taxon>Bacillota</taxon>
        <taxon>Clostridia</taxon>
        <taxon>Eubacteriales</taxon>
        <taxon>Clostridiaceae</taxon>
        <taxon>Oxobacter</taxon>
    </lineage>
</organism>
<accession>A0A0P8Y854</accession>
<evidence type="ECO:0000256" key="1">
    <source>
        <dbReference type="SAM" id="MobiDB-lite"/>
    </source>
</evidence>
<gene>
    <name evidence="2" type="ORF">OXPF_35950</name>
</gene>
<dbReference type="AlphaFoldDB" id="A0A0P8Y854"/>
<dbReference type="STRING" id="36849.OXPF_35950"/>
<dbReference type="RefSeq" id="WP_054876572.1">
    <property type="nucleotide sequence ID" value="NZ_LKET01000051.1"/>
</dbReference>
<sequence length="61" mass="7027">MQNTKKVVVNFRQEKIKLMLKHAVSKVKQSMQIIFGSNSKPVKNKNKNMKKYNGVKGHKKG</sequence>
<proteinExistence type="predicted"/>
<keyword evidence="3" id="KW-1185">Reference proteome</keyword>
<evidence type="ECO:0000313" key="3">
    <source>
        <dbReference type="Proteomes" id="UP000050326"/>
    </source>
</evidence>
<name>A0A0P8Y854_9CLOT</name>
<dbReference type="Proteomes" id="UP000050326">
    <property type="component" value="Unassembled WGS sequence"/>
</dbReference>